<dbReference type="CDD" id="cd00761">
    <property type="entry name" value="Glyco_tranf_GTA_type"/>
    <property type="match status" value="1"/>
</dbReference>
<dbReference type="Gene3D" id="3.90.550.10">
    <property type="entry name" value="Spore Coat Polysaccharide Biosynthesis Protein SpsA, Chain A"/>
    <property type="match status" value="1"/>
</dbReference>
<dbReference type="SUPFAM" id="SSF53448">
    <property type="entry name" value="Nucleotide-diphospho-sugar transferases"/>
    <property type="match status" value="1"/>
</dbReference>
<gene>
    <name evidence="2" type="ORF">RM541_10835</name>
</gene>
<protein>
    <submittedName>
        <fullName evidence="2">Glycosyltransferase family A protein</fullName>
        <ecNumber evidence="2">2.4.-.-</ecNumber>
    </submittedName>
</protein>
<reference evidence="2 3" key="1">
    <citation type="submission" date="2023-09" db="EMBL/GenBank/DDBJ databases">
        <authorList>
            <person name="Rey-Velasco X."/>
        </authorList>
    </citation>
    <scope>NUCLEOTIDE SEQUENCE [LARGE SCALE GENOMIC DNA]</scope>
    <source>
        <strain evidence="2 3">F225</strain>
    </source>
</reference>
<name>A0ABU3DT96_9FLAO</name>
<keyword evidence="2" id="KW-0808">Transferase</keyword>
<dbReference type="GO" id="GO:0016757">
    <property type="term" value="F:glycosyltransferase activity"/>
    <property type="evidence" value="ECO:0007669"/>
    <property type="project" value="UniProtKB-KW"/>
</dbReference>
<proteinExistence type="predicted"/>
<dbReference type="RefSeq" id="WP_311500169.1">
    <property type="nucleotide sequence ID" value="NZ_JAVRHN010000007.1"/>
</dbReference>
<dbReference type="EC" id="2.4.-.-" evidence="2"/>
<sequence length="323" mass="37387">MKNTLVSIIVPNYNHSQFLKLRLRSVFNQTYQNFEVILLDDSSSDGSMDILLDYRSHPKVSHCIFNEDNSGSTFKQWSKGIGLAKGEFVWIAESDDYCEVTFLEKLLKLHSADSGIALSFCQSHRMNADGKVTGNWITHTSKYEENIFRGNFKMNGSEFIEKYLIHKNVIPNVSAVLFKKEELIKITPLVFNPFMKYNADWVYYVQLLCNSKVAFLAETLNFFRYHESSVIAKAGGESGWLRIFKMELETRAEMLGFIKKCNPGNYKRIKDQAKIGNNRLYWLIAKSFINRGSYLRGLGVVWNKPRTLKKIVKHTVLRIMRDD</sequence>
<evidence type="ECO:0000259" key="1">
    <source>
        <dbReference type="Pfam" id="PF00535"/>
    </source>
</evidence>
<accession>A0ABU3DT96</accession>
<keyword evidence="3" id="KW-1185">Reference proteome</keyword>
<evidence type="ECO:0000313" key="2">
    <source>
        <dbReference type="EMBL" id="MDT0686863.1"/>
    </source>
</evidence>
<comment type="caution">
    <text evidence="2">The sequence shown here is derived from an EMBL/GenBank/DDBJ whole genome shotgun (WGS) entry which is preliminary data.</text>
</comment>
<dbReference type="InterPro" id="IPR029044">
    <property type="entry name" value="Nucleotide-diphossugar_trans"/>
</dbReference>
<dbReference type="PANTHER" id="PTHR22916:SF3">
    <property type="entry name" value="UDP-GLCNAC:BETAGAL BETA-1,3-N-ACETYLGLUCOSAMINYLTRANSFERASE-LIKE PROTEIN 1"/>
    <property type="match status" value="1"/>
</dbReference>
<dbReference type="EMBL" id="JAVRHN010000007">
    <property type="protein sequence ID" value="MDT0686863.1"/>
    <property type="molecule type" value="Genomic_DNA"/>
</dbReference>
<dbReference type="PANTHER" id="PTHR22916">
    <property type="entry name" value="GLYCOSYLTRANSFERASE"/>
    <property type="match status" value="1"/>
</dbReference>
<organism evidence="2 3">
    <name type="scientific">Autumnicola psychrophila</name>
    <dbReference type="NCBI Taxonomy" id="3075592"/>
    <lineage>
        <taxon>Bacteria</taxon>
        <taxon>Pseudomonadati</taxon>
        <taxon>Bacteroidota</taxon>
        <taxon>Flavobacteriia</taxon>
        <taxon>Flavobacteriales</taxon>
        <taxon>Flavobacteriaceae</taxon>
        <taxon>Autumnicola</taxon>
    </lineage>
</organism>
<feature type="domain" description="Glycosyltransferase 2-like" evidence="1">
    <location>
        <begin position="7"/>
        <end position="136"/>
    </location>
</feature>
<dbReference type="InterPro" id="IPR001173">
    <property type="entry name" value="Glyco_trans_2-like"/>
</dbReference>
<dbReference type="Pfam" id="PF00535">
    <property type="entry name" value="Glycos_transf_2"/>
    <property type="match status" value="1"/>
</dbReference>
<dbReference type="Proteomes" id="UP001253848">
    <property type="component" value="Unassembled WGS sequence"/>
</dbReference>
<evidence type="ECO:0000313" key="3">
    <source>
        <dbReference type="Proteomes" id="UP001253848"/>
    </source>
</evidence>
<keyword evidence="2" id="KW-0328">Glycosyltransferase</keyword>